<reference evidence="1" key="1">
    <citation type="journal article" date="2020" name="Stud. Mycol.">
        <title>101 Dothideomycetes genomes: a test case for predicting lifestyles and emergence of pathogens.</title>
        <authorList>
            <person name="Haridas S."/>
            <person name="Albert R."/>
            <person name="Binder M."/>
            <person name="Bloem J."/>
            <person name="Labutti K."/>
            <person name="Salamov A."/>
            <person name="Andreopoulos B."/>
            <person name="Baker S."/>
            <person name="Barry K."/>
            <person name="Bills G."/>
            <person name="Bluhm B."/>
            <person name="Cannon C."/>
            <person name="Castanera R."/>
            <person name="Culley D."/>
            <person name="Daum C."/>
            <person name="Ezra D."/>
            <person name="Gonzalez J."/>
            <person name="Henrissat B."/>
            <person name="Kuo A."/>
            <person name="Liang C."/>
            <person name="Lipzen A."/>
            <person name="Lutzoni F."/>
            <person name="Magnuson J."/>
            <person name="Mondo S."/>
            <person name="Nolan M."/>
            <person name="Ohm R."/>
            <person name="Pangilinan J."/>
            <person name="Park H.-J."/>
            <person name="Ramirez L."/>
            <person name="Alfaro M."/>
            <person name="Sun H."/>
            <person name="Tritt A."/>
            <person name="Yoshinaga Y."/>
            <person name="Zwiers L.-H."/>
            <person name="Turgeon B."/>
            <person name="Goodwin S."/>
            <person name="Spatafora J."/>
            <person name="Crous P."/>
            <person name="Grigoriev I."/>
        </authorList>
    </citation>
    <scope>NUCLEOTIDE SEQUENCE</scope>
    <source>
        <strain evidence="1">CBS 130266</strain>
    </source>
</reference>
<accession>A0A9P4TW46</accession>
<organism evidence="1 2">
    <name type="scientific">Tothia fuscella</name>
    <dbReference type="NCBI Taxonomy" id="1048955"/>
    <lineage>
        <taxon>Eukaryota</taxon>
        <taxon>Fungi</taxon>
        <taxon>Dikarya</taxon>
        <taxon>Ascomycota</taxon>
        <taxon>Pezizomycotina</taxon>
        <taxon>Dothideomycetes</taxon>
        <taxon>Pleosporomycetidae</taxon>
        <taxon>Venturiales</taxon>
        <taxon>Cylindrosympodiaceae</taxon>
        <taxon>Tothia</taxon>
    </lineage>
</organism>
<gene>
    <name evidence="1" type="ORF">EJ08DRAFT_651704</name>
</gene>
<name>A0A9P4TW46_9PEZI</name>
<evidence type="ECO:0000313" key="1">
    <source>
        <dbReference type="EMBL" id="KAF2426609.1"/>
    </source>
</evidence>
<sequence>MPVGVGCKTIATSLGWHNLINRKILCWYFPTSSHPLHSNSLPFTSSTLTPIMYFSVLLVLFAVEALALPAPDPTAEPQGWPWGRSSTSTWVLGPTAANNGWSPQPTWPSTPDSSRPCNRNGPTYQNGVYYEGCSTPAPEPSRPCNKNGPTYVNGVYYGGCNTPTATQQPCNNGGQITIGNIIYPACPGTDQWSRPQPPPSTGCCQGNEYDNYYGVISCSSPCSSLPGLRSGGGWVRLQKNAAD</sequence>
<comment type="caution">
    <text evidence="1">The sequence shown here is derived from an EMBL/GenBank/DDBJ whole genome shotgun (WGS) entry which is preliminary data.</text>
</comment>
<dbReference type="EMBL" id="MU007063">
    <property type="protein sequence ID" value="KAF2426609.1"/>
    <property type="molecule type" value="Genomic_DNA"/>
</dbReference>
<keyword evidence="2" id="KW-1185">Reference proteome</keyword>
<feature type="non-terminal residue" evidence="1">
    <location>
        <position position="243"/>
    </location>
</feature>
<proteinExistence type="predicted"/>
<protein>
    <submittedName>
        <fullName evidence="1">Uncharacterized protein</fullName>
    </submittedName>
</protein>
<dbReference type="Proteomes" id="UP000800235">
    <property type="component" value="Unassembled WGS sequence"/>
</dbReference>
<evidence type="ECO:0000313" key="2">
    <source>
        <dbReference type="Proteomes" id="UP000800235"/>
    </source>
</evidence>
<dbReference type="AlphaFoldDB" id="A0A9P4TW46"/>